<sequence length="267" mass="32193">MQQIVLVKVLQQQENQDTYIINIVNLNSSLIINIKLGQFISKLDQLLLMLEIIANQFLFLLQISKILVCIILKLQFFIQFIQNGISLVCQYFYYHYYSFLKSHIINHYLVNFYQYLITCLKRRSLAVNHFKIFIIDYLKYFHFIKASLFFQKVNSNLNLFLEALIFFQNFFFLFLALTYPTYLQLQFDQQPYEVHHCLCHCTLSFDFLLALESFLIINFNLNIFLIQFAIHSINLLSKNNLNQYLEDFILCFYNLQFLYFSSIFMFH</sequence>
<dbReference type="KEGG" id="tet:TTHERM_000571828"/>
<evidence type="ECO:0000313" key="2">
    <source>
        <dbReference type="EMBL" id="EWS72276.1"/>
    </source>
</evidence>
<feature type="transmembrane region" description="Helical" evidence="1">
    <location>
        <begin position="52"/>
        <end position="72"/>
    </location>
</feature>
<evidence type="ECO:0000256" key="1">
    <source>
        <dbReference type="SAM" id="Phobius"/>
    </source>
</evidence>
<dbReference type="InParanoid" id="W7XEA9"/>
<keyword evidence="1" id="KW-1133">Transmembrane helix</keyword>
<keyword evidence="3" id="KW-1185">Reference proteome</keyword>
<dbReference type="GeneID" id="24439633"/>
<gene>
    <name evidence="2" type="ORF">TTHERM_000571828</name>
</gene>
<protein>
    <submittedName>
        <fullName evidence="2">Transmembrane protein, putative</fullName>
    </submittedName>
</protein>
<feature type="transmembrane region" description="Helical" evidence="1">
    <location>
        <begin position="248"/>
        <end position="266"/>
    </location>
</feature>
<dbReference type="Proteomes" id="UP000009168">
    <property type="component" value="Unassembled WGS sequence"/>
</dbReference>
<organism evidence="2 3">
    <name type="scientific">Tetrahymena thermophila (strain SB210)</name>
    <dbReference type="NCBI Taxonomy" id="312017"/>
    <lineage>
        <taxon>Eukaryota</taxon>
        <taxon>Sar</taxon>
        <taxon>Alveolata</taxon>
        <taxon>Ciliophora</taxon>
        <taxon>Intramacronucleata</taxon>
        <taxon>Oligohymenophorea</taxon>
        <taxon>Hymenostomatida</taxon>
        <taxon>Tetrahymenina</taxon>
        <taxon>Tetrahymenidae</taxon>
        <taxon>Tetrahymena</taxon>
    </lineage>
</organism>
<dbReference type="AlphaFoldDB" id="W7XEA9"/>
<keyword evidence="1" id="KW-0472">Membrane</keyword>
<feature type="transmembrane region" description="Helical" evidence="1">
    <location>
        <begin position="214"/>
        <end position="236"/>
    </location>
</feature>
<feature type="transmembrane region" description="Helical" evidence="1">
    <location>
        <begin position="159"/>
        <end position="179"/>
    </location>
</feature>
<proteinExistence type="predicted"/>
<name>W7XEA9_TETTS</name>
<dbReference type="EMBL" id="GG662498">
    <property type="protein sequence ID" value="EWS72276.1"/>
    <property type="molecule type" value="Genomic_DNA"/>
</dbReference>
<reference evidence="3" key="1">
    <citation type="journal article" date="2006" name="PLoS Biol.">
        <title>Macronuclear genome sequence of the ciliate Tetrahymena thermophila, a model eukaryote.</title>
        <authorList>
            <person name="Eisen J.A."/>
            <person name="Coyne R.S."/>
            <person name="Wu M."/>
            <person name="Wu D."/>
            <person name="Thiagarajan M."/>
            <person name="Wortman J.R."/>
            <person name="Badger J.H."/>
            <person name="Ren Q."/>
            <person name="Amedeo P."/>
            <person name="Jones K.M."/>
            <person name="Tallon L.J."/>
            <person name="Delcher A.L."/>
            <person name="Salzberg S.L."/>
            <person name="Silva J.C."/>
            <person name="Haas B.J."/>
            <person name="Majoros W.H."/>
            <person name="Farzad M."/>
            <person name="Carlton J.M."/>
            <person name="Smith R.K. Jr."/>
            <person name="Garg J."/>
            <person name="Pearlman R.E."/>
            <person name="Karrer K.M."/>
            <person name="Sun L."/>
            <person name="Manning G."/>
            <person name="Elde N.C."/>
            <person name="Turkewitz A.P."/>
            <person name="Asai D.J."/>
            <person name="Wilkes D.E."/>
            <person name="Wang Y."/>
            <person name="Cai H."/>
            <person name="Collins K."/>
            <person name="Stewart B.A."/>
            <person name="Lee S.R."/>
            <person name="Wilamowska K."/>
            <person name="Weinberg Z."/>
            <person name="Ruzzo W.L."/>
            <person name="Wloga D."/>
            <person name="Gaertig J."/>
            <person name="Frankel J."/>
            <person name="Tsao C.-C."/>
            <person name="Gorovsky M.A."/>
            <person name="Keeling P.J."/>
            <person name="Waller R.F."/>
            <person name="Patron N.J."/>
            <person name="Cherry J.M."/>
            <person name="Stover N.A."/>
            <person name="Krieger C.J."/>
            <person name="del Toro C."/>
            <person name="Ryder H.F."/>
            <person name="Williamson S.C."/>
            <person name="Barbeau R.A."/>
            <person name="Hamilton E.P."/>
            <person name="Orias E."/>
        </authorList>
    </citation>
    <scope>NUCLEOTIDE SEQUENCE [LARGE SCALE GENOMIC DNA]</scope>
    <source>
        <strain evidence="3">SB210</strain>
    </source>
</reference>
<accession>W7XEA9</accession>
<dbReference type="RefSeq" id="XP_012655216.1">
    <property type="nucleotide sequence ID" value="XM_012799762.1"/>
</dbReference>
<keyword evidence="1 2" id="KW-0812">Transmembrane</keyword>
<evidence type="ECO:0000313" key="3">
    <source>
        <dbReference type="Proteomes" id="UP000009168"/>
    </source>
</evidence>